<dbReference type="EMBL" id="CM024795">
    <property type="protein sequence ID" value="KAG8001351.1"/>
    <property type="molecule type" value="Genomic_DNA"/>
</dbReference>
<organism evidence="1 2">
    <name type="scientific">Nibea albiflora</name>
    <name type="common">Yellow drum</name>
    <name type="synonym">Corvina albiflora</name>
    <dbReference type="NCBI Taxonomy" id="240163"/>
    <lineage>
        <taxon>Eukaryota</taxon>
        <taxon>Metazoa</taxon>
        <taxon>Chordata</taxon>
        <taxon>Craniata</taxon>
        <taxon>Vertebrata</taxon>
        <taxon>Euteleostomi</taxon>
        <taxon>Actinopterygii</taxon>
        <taxon>Neopterygii</taxon>
        <taxon>Teleostei</taxon>
        <taxon>Neoteleostei</taxon>
        <taxon>Acanthomorphata</taxon>
        <taxon>Eupercaria</taxon>
        <taxon>Sciaenidae</taxon>
        <taxon>Nibea</taxon>
    </lineage>
</organism>
<dbReference type="Proteomes" id="UP000805704">
    <property type="component" value="Chromosome 7"/>
</dbReference>
<protein>
    <submittedName>
        <fullName evidence="1">A-kinase anchor protein 13</fullName>
    </submittedName>
</protein>
<comment type="caution">
    <text evidence="1">The sequence shown here is derived from an EMBL/GenBank/DDBJ whole genome shotgun (WGS) entry which is preliminary data.</text>
</comment>
<reference evidence="1" key="1">
    <citation type="submission" date="2020-04" db="EMBL/GenBank/DDBJ databases">
        <title>A chromosome-scale assembly and high-density genetic map of the yellow drum (Nibea albiflora) genome.</title>
        <authorList>
            <person name="Xu D."/>
            <person name="Zhang W."/>
            <person name="Chen R."/>
            <person name="Tan P."/>
            <person name="Wang L."/>
            <person name="Song H."/>
            <person name="Tian L."/>
            <person name="Zhu Q."/>
            <person name="Wang B."/>
        </authorList>
    </citation>
    <scope>NUCLEOTIDE SEQUENCE</scope>
    <source>
        <strain evidence="1">ZJHYS-2018</strain>
    </source>
</reference>
<gene>
    <name evidence="1" type="primary">AKAP13.5</name>
    <name evidence="1" type="ORF">GBF38_006979</name>
</gene>
<sequence length="1134" mass="122140">MDACIGDVQTQSCPSLRLKSCLCCHHGALVLDDTSVSRDMKLNPQQAPLYGQCVITVQLSDEELAADEEGVDYFLLFAGSTQRHLTSTLRSDRDTLHALCPAHDCCEVVFVTLCSVSRGVPESPEDLKPCLGRVAPLAEHRFSFVQDLAFDMAQFLVSTAGRDDGLDGALLLDECQIPLQECERLDESLALALRHLALPAGWSLLGRNLTNSTDLNPQETLLHFSARRGLFRVTDFLLQQSGAREALRLANREGHTPATIAALRGHKRLHELLTKAETDTETDKVTEAVQLVSDARVVCHFPRLNTHTLTLTVHPGHDPPTLQRSVEQLLHLICHLHAKGVSVLELRFDSLHTAAECCDAVETEITCLERLQQPALASQCLDTTTAGSWVENCSVEISSSVDCGHDGTGNSEWSLSVSTPTSDIRSQEHGLGSLGHRVCLGSKTGRDYCQTEQEGKEQPDVSTRTLSLCDRSEGTQSEAEGESLTVGILPPAGCDKQVEETDRGEAVIREGQEATQGKEISEQEAEDSTTRRREEETNSESTDLITLSGDTNASAMGQSPSLEDSEVSDTSDSEMKESVEKRSQELCDGVSLDEERAESEGLTEPLSVPEDLPNPSLIVCGDVIEEPESEVPPLLIEGLHEGEPPPDINSLEQNQETAGRDYATEQQRGLALEAGCHSGNCAGTASVKELDGEDTEVAEPSGCSLENTSLPSLDEPDGRADCQTADNSMEDVRTDPSPETMPSSSSHADLDSGMIRGLSSDDDDSFRSLGSSTTEIFHPSQDGTSVGDQDLMEEPGDSEPGENKEQTVDAGLPLEPGTVSALIATGCSQTGTEPESQLSPSLQTIEALNTEGTGEKLVPELFKEDLSLGPALSESGDASAVKANESEAGEAVDSGHLASEVTSRLLFEASQSGAEESEVIDPVEGAHQSTETSDKSAVDCSVAEQSGDVQLLPQQPRRDNSEMTADERSPDEGLWHSENQTDVSSSQGFSPPSDVDALEIEQSSLNNKASGEPHVKNEMTENPNILDAVDRASQSAIQEVEVIMSEETVIGAGEEENGPTEETDSSTDERARERERDIHSLVGTKREKIQRERESKGMSQAESGEKLRGDRGKEKGGSQGRREGRREKEKEGGE</sequence>
<keyword evidence="2" id="KW-1185">Reference proteome</keyword>
<evidence type="ECO:0000313" key="1">
    <source>
        <dbReference type="EMBL" id="KAG8001351.1"/>
    </source>
</evidence>
<name>A0ACB7EHQ0_NIBAL</name>
<proteinExistence type="predicted"/>
<evidence type="ECO:0000313" key="2">
    <source>
        <dbReference type="Proteomes" id="UP000805704"/>
    </source>
</evidence>
<accession>A0ACB7EHQ0</accession>